<dbReference type="Proteomes" id="UP000694428">
    <property type="component" value="Unplaced"/>
</dbReference>
<proteinExistence type="predicted"/>
<reference evidence="2" key="2">
    <citation type="submission" date="2025-09" db="UniProtKB">
        <authorList>
            <consortium name="Ensembl"/>
        </authorList>
    </citation>
    <scope>IDENTIFICATION</scope>
</reference>
<sequence length="411" mass="45556">NSVLHTPQTGWRASARLHLGFPGTLTPPPALCCCLINPRAPSRRVGPHLLGAARELLDAEFRVEVEADEQVVEAGTEPRQGVGDAHHHHPSLRPLSLRPLRPAAGEARGRERGEKARQQRGRDARYERGCAGRPRRQERARQPPGTPGSSAQRHHGGGAHRPRHVRSGAAPPETQPAPPVPPCSGGPRSRGSGPRRLVVRSVASLQSRSPGAGKRAPSPGPRPAAEVGGRFRSVLFSRRSGGQRPWRGCGAAMERREQPVVQVPSLDGVTRERFLRDVYPRREPVVLKGMELGPCTTKWTVDYLSQAAGSKEVKIHVSAVPQMDFLKLCLLMYLYEGQLKSNTKTTFFLRMRSTICDQWEKMLGRILQISENSFLFWHKMFRFQSILRRNSFSLVSSASAQQDYSYGPIMM</sequence>
<feature type="compositionally biased region" description="Low complexity" evidence="1">
    <location>
        <begin position="185"/>
        <end position="202"/>
    </location>
</feature>
<evidence type="ECO:0000256" key="1">
    <source>
        <dbReference type="SAM" id="MobiDB-lite"/>
    </source>
</evidence>
<reference evidence="2" key="1">
    <citation type="submission" date="2025-08" db="UniProtKB">
        <authorList>
            <consortium name="Ensembl"/>
        </authorList>
    </citation>
    <scope>IDENTIFICATION</scope>
</reference>
<feature type="compositionally biased region" description="Pro residues" evidence="1">
    <location>
        <begin position="173"/>
        <end position="184"/>
    </location>
</feature>
<keyword evidence="3" id="KW-1185">Reference proteome</keyword>
<evidence type="ECO:0000313" key="2">
    <source>
        <dbReference type="Ensembl" id="ENSPSTP00000012268.1"/>
    </source>
</evidence>
<protein>
    <submittedName>
        <fullName evidence="2">Uncharacterized protein</fullName>
    </submittedName>
</protein>
<dbReference type="Ensembl" id="ENSPSTT00000012866.1">
    <property type="protein sequence ID" value="ENSPSTP00000012268.1"/>
    <property type="gene ID" value="ENSPSTG00000008643.1"/>
</dbReference>
<dbReference type="AlphaFoldDB" id="A0A8C9FBD0"/>
<feature type="compositionally biased region" description="Basic residues" evidence="1">
    <location>
        <begin position="152"/>
        <end position="166"/>
    </location>
</feature>
<evidence type="ECO:0000313" key="3">
    <source>
        <dbReference type="Proteomes" id="UP000694428"/>
    </source>
</evidence>
<name>A0A8C9FBD0_PAVCR</name>
<dbReference type="SUPFAM" id="SSF51197">
    <property type="entry name" value="Clavaminate synthase-like"/>
    <property type="match status" value="1"/>
</dbReference>
<feature type="compositionally biased region" description="Low complexity" evidence="1">
    <location>
        <begin position="92"/>
        <end position="106"/>
    </location>
</feature>
<dbReference type="Gene3D" id="2.60.120.650">
    <property type="entry name" value="Cupin"/>
    <property type="match status" value="1"/>
</dbReference>
<feature type="compositionally biased region" description="Basic and acidic residues" evidence="1">
    <location>
        <begin position="107"/>
        <end position="141"/>
    </location>
</feature>
<organism evidence="2 3">
    <name type="scientific">Pavo cristatus</name>
    <name type="common">Indian peafowl</name>
    <name type="synonym">Blue peafowl</name>
    <dbReference type="NCBI Taxonomy" id="9049"/>
    <lineage>
        <taxon>Eukaryota</taxon>
        <taxon>Metazoa</taxon>
        <taxon>Chordata</taxon>
        <taxon>Craniata</taxon>
        <taxon>Vertebrata</taxon>
        <taxon>Euteleostomi</taxon>
        <taxon>Archelosauria</taxon>
        <taxon>Archosauria</taxon>
        <taxon>Dinosauria</taxon>
        <taxon>Saurischia</taxon>
        <taxon>Theropoda</taxon>
        <taxon>Coelurosauria</taxon>
        <taxon>Aves</taxon>
        <taxon>Neognathae</taxon>
        <taxon>Galloanserae</taxon>
        <taxon>Galliformes</taxon>
        <taxon>Phasianidae</taxon>
        <taxon>Phasianinae</taxon>
        <taxon>Pavo</taxon>
    </lineage>
</organism>
<feature type="region of interest" description="Disordered" evidence="1">
    <location>
        <begin position="77"/>
        <end position="227"/>
    </location>
</feature>
<accession>A0A8C9FBD0</accession>